<evidence type="ECO:0000313" key="4">
    <source>
        <dbReference type="EMBL" id="ADY52757.1"/>
    </source>
</evidence>
<dbReference type="Proteomes" id="UP000000310">
    <property type="component" value="Chromosome"/>
</dbReference>
<reference evidence="5" key="2">
    <citation type="submission" date="2011-02" db="EMBL/GenBank/DDBJ databases">
        <title>The complete genome of Pedobacter saltans DSM 12145.</title>
        <authorList>
            <consortium name="US DOE Joint Genome Institute (JGI-PGF)"/>
            <person name="Lucas S."/>
            <person name="Copeland A."/>
            <person name="Lapidus A."/>
            <person name="Bruce D."/>
            <person name="Goodwin L."/>
            <person name="Pitluck S."/>
            <person name="Kyrpides N."/>
            <person name="Mavromatis K."/>
            <person name="Pagani I."/>
            <person name="Ivanova N."/>
            <person name="Ovchinnikova G."/>
            <person name="Lu M."/>
            <person name="Detter J.C."/>
            <person name="Han C."/>
            <person name="Land M."/>
            <person name="Hauser L."/>
            <person name="Markowitz V."/>
            <person name="Cheng J.-F."/>
            <person name="Hugenholtz P."/>
            <person name="Woyke T."/>
            <person name="Wu D."/>
            <person name="Tindall B."/>
            <person name="Pomrenke H.G."/>
            <person name="Brambilla E."/>
            <person name="Klenk H.-P."/>
            <person name="Eisen J.A."/>
        </authorList>
    </citation>
    <scope>NUCLEOTIDE SEQUENCE [LARGE SCALE GENOMIC DNA]</scope>
    <source>
        <strain evidence="5">ATCC 51119 / DSM 12145 / JCM 21818 / LMG 10337 / NBRC 100064 / NCIMB 13643</strain>
    </source>
</reference>
<dbReference type="PANTHER" id="PTHR12110:SF53">
    <property type="entry name" value="BLR5974 PROTEIN"/>
    <property type="match status" value="1"/>
</dbReference>
<evidence type="ECO:0000256" key="1">
    <source>
        <dbReference type="SAM" id="SignalP"/>
    </source>
</evidence>
<sequence>MKKSIMFFLGAFLILASKSGIAQDAIPWENLFDGKTLNGWKQVQGKAIYKVKNGAIVGTSVTDSPNSFLATEKTYSDFILELEFKVDDELNSGIQFRSTQDPNYRDGIVFGYQVEIDPSRELYSKEPANYNAKGEKIASGTAPRSWTGGIYDEKRRGWLADLTHNEEARNAFKPKQWNHLRIEASGYRIYTWINGVFAASLIDDKSKSGFIGLQVHATTSAKPMEVQWRNIKIQDLSKNYPALHKNAQNLEKKKTDAAVKTSLNAFSFARSFSSKKMDLFGLIDYAAEHGYDAVDLTGYYFPEYPKVPSDKYIFDLKKHAFEKGIEISGTGVRNNFANPDPEKRAADVKHVKEWIDVAAKLGAPVVRVFAGPIPEGYENKWDEIARYMTASLKECMAYAEQKGVFIGIQNHGDFLKTADETIKIVKMVDSKWFGVIVDTGYFITDDPYIDIEKIMPYAVNFQVKESPFGVLSRIRIDMPRLMRIVYNSGYKGYLPIETLGDKVMKGQPKPPFPFRPYEPEKLVPALHKELKDAIAQEFTDKRY</sequence>
<keyword evidence="1" id="KW-0732">Signal</keyword>
<evidence type="ECO:0000259" key="3">
    <source>
        <dbReference type="Pfam" id="PF06439"/>
    </source>
</evidence>
<dbReference type="Pfam" id="PF01261">
    <property type="entry name" value="AP_endonuc_2"/>
    <property type="match status" value="1"/>
</dbReference>
<proteinExistence type="predicted"/>
<dbReference type="InterPro" id="IPR036237">
    <property type="entry name" value="Xyl_isomerase-like_sf"/>
</dbReference>
<dbReference type="InterPro" id="IPR010496">
    <property type="entry name" value="AL/BT2_dom"/>
</dbReference>
<evidence type="ECO:0000259" key="2">
    <source>
        <dbReference type="Pfam" id="PF01261"/>
    </source>
</evidence>
<dbReference type="RefSeq" id="WP_013633243.1">
    <property type="nucleotide sequence ID" value="NC_015177.1"/>
</dbReference>
<dbReference type="HOGENOM" id="CLU_501396_0_0_10"/>
<reference evidence="4 5" key="1">
    <citation type="journal article" date="2011" name="Stand. Genomic Sci.">
        <title>Complete genome sequence of the gliding, heparinolytic Pedobacter saltans type strain (113).</title>
        <authorList>
            <person name="Liolios K."/>
            <person name="Sikorski J."/>
            <person name="Lu M."/>
            <person name="Nolan M."/>
            <person name="Lapidus A."/>
            <person name="Lucas S."/>
            <person name="Hammon N."/>
            <person name="Deshpande S."/>
            <person name="Cheng J.F."/>
            <person name="Tapia R."/>
            <person name="Han C."/>
            <person name="Goodwin L."/>
            <person name="Pitluck S."/>
            <person name="Huntemann M."/>
            <person name="Ivanova N."/>
            <person name="Pagani I."/>
            <person name="Mavromatis K."/>
            <person name="Ovchinikova G."/>
            <person name="Pati A."/>
            <person name="Chen A."/>
            <person name="Palaniappan K."/>
            <person name="Land M."/>
            <person name="Hauser L."/>
            <person name="Brambilla E.M."/>
            <person name="Kotsyurbenko O."/>
            <person name="Rohde M."/>
            <person name="Tindall B.J."/>
            <person name="Abt B."/>
            <person name="Goker M."/>
            <person name="Detter J.C."/>
            <person name="Woyke T."/>
            <person name="Bristow J."/>
            <person name="Eisen J.A."/>
            <person name="Markowitz V."/>
            <person name="Hugenholtz P."/>
            <person name="Klenk H.P."/>
            <person name="Kyrpides N.C."/>
        </authorList>
    </citation>
    <scope>NUCLEOTIDE SEQUENCE [LARGE SCALE GENOMIC DNA]</scope>
    <source>
        <strain evidence="5">ATCC 51119 / DSM 12145 / JCM 21818 / LMG 10337 / NBRC 100064 / NCIMB 13643</strain>
    </source>
</reference>
<dbReference type="PANTHER" id="PTHR12110">
    <property type="entry name" value="HYDROXYPYRUVATE ISOMERASE"/>
    <property type="match status" value="1"/>
</dbReference>
<feature type="domain" description="Xylose isomerase-like TIM barrel" evidence="2">
    <location>
        <begin position="283"/>
        <end position="507"/>
    </location>
</feature>
<dbReference type="GO" id="GO:0016787">
    <property type="term" value="F:hydrolase activity"/>
    <property type="evidence" value="ECO:0007669"/>
    <property type="project" value="InterPro"/>
</dbReference>
<keyword evidence="5" id="KW-1185">Reference proteome</keyword>
<dbReference type="OrthoDB" id="127797at2"/>
<dbReference type="EMBL" id="CP002545">
    <property type="protein sequence ID" value="ADY52757.1"/>
    <property type="molecule type" value="Genomic_DNA"/>
</dbReference>
<gene>
    <name evidence="4" type="ordered locus">Pedsa_2205</name>
</gene>
<dbReference type="InterPro" id="IPR013022">
    <property type="entry name" value="Xyl_isomerase-like_TIM-brl"/>
</dbReference>
<organism evidence="4 5">
    <name type="scientific">Pseudopedobacter saltans (strain ATCC 51119 / DSM 12145 / JCM 21818 / CCUG 39354 / LMG 10337 / NBRC 100064 / NCIMB 13643)</name>
    <name type="common">Pedobacter saltans</name>
    <dbReference type="NCBI Taxonomy" id="762903"/>
    <lineage>
        <taxon>Bacteria</taxon>
        <taxon>Pseudomonadati</taxon>
        <taxon>Bacteroidota</taxon>
        <taxon>Sphingobacteriia</taxon>
        <taxon>Sphingobacteriales</taxon>
        <taxon>Sphingobacteriaceae</taxon>
        <taxon>Pseudopedobacter</taxon>
    </lineage>
</organism>
<dbReference type="AlphaFoldDB" id="F0SBR6"/>
<dbReference type="Pfam" id="PF06439">
    <property type="entry name" value="3keto-disac_hyd"/>
    <property type="match status" value="1"/>
</dbReference>
<dbReference type="Gene3D" id="2.60.120.560">
    <property type="entry name" value="Exo-inulinase, domain 1"/>
    <property type="match status" value="1"/>
</dbReference>
<feature type="chain" id="PRO_5003260159" description="DUF1080 domain-containing protein" evidence="1">
    <location>
        <begin position="23"/>
        <end position="543"/>
    </location>
</feature>
<dbReference type="Gene3D" id="3.20.20.150">
    <property type="entry name" value="Divalent-metal-dependent TIM barrel enzymes"/>
    <property type="match status" value="1"/>
</dbReference>
<dbReference type="eggNOG" id="COG1082">
    <property type="taxonomic scope" value="Bacteria"/>
</dbReference>
<evidence type="ECO:0000313" key="5">
    <source>
        <dbReference type="Proteomes" id="UP000000310"/>
    </source>
</evidence>
<feature type="domain" description="3-keto-alpha-glucoside-1,2-lyase/3-keto-2-hydroxy-glucal hydratase" evidence="3">
    <location>
        <begin position="28"/>
        <end position="234"/>
    </location>
</feature>
<dbReference type="InterPro" id="IPR050312">
    <property type="entry name" value="IolE/XylAMocC-like"/>
</dbReference>
<evidence type="ECO:0008006" key="6">
    <source>
        <dbReference type="Google" id="ProtNLM"/>
    </source>
</evidence>
<dbReference type="STRING" id="762903.Pedsa_2205"/>
<dbReference type="KEGG" id="psn:Pedsa_2205"/>
<dbReference type="SUPFAM" id="SSF51658">
    <property type="entry name" value="Xylose isomerase-like"/>
    <property type="match status" value="1"/>
</dbReference>
<feature type="signal peptide" evidence="1">
    <location>
        <begin position="1"/>
        <end position="22"/>
    </location>
</feature>
<accession>F0SBR6</accession>
<protein>
    <recommendedName>
        <fullName evidence="6">DUF1080 domain-containing protein</fullName>
    </recommendedName>
</protein>
<name>F0SBR6_PSESL</name>